<sequence>GAHLAMIDTLMMAYTVETVSVEKVMAFIHQYSSCDSVEERPYDTEDALTTWINKVNEFLKDAVAQEQKKETQSAEQTGSPRVGVSLLLFSCSCNTSHTTYTVNSVMDRFN</sequence>
<dbReference type="EMBL" id="JAHUTI010003247">
    <property type="protein sequence ID" value="MED6233723.1"/>
    <property type="molecule type" value="Genomic_DNA"/>
</dbReference>
<organism evidence="1 2">
    <name type="scientific">Ataeniobius toweri</name>
    <dbReference type="NCBI Taxonomy" id="208326"/>
    <lineage>
        <taxon>Eukaryota</taxon>
        <taxon>Metazoa</taxon>
        <taxon>Chordata</taxon>
        <taxon>Craniata</taxon>
        <taxon>Vertebrata</taxon>
        <taxon>Euteleostomi</taxon>
        <taxon>Actinopterygii</taxon>
        <taxon>Neopterygii</taxon>
        <taxon>Teleostei</taxon>
        <taxon>Neoteleostei</taxon>
        <taxon>Acanthomorphata</taxon>
        <taxon>Ovalentaria</taxon>
        <taxon>Atherinomorphae</taxon>
        <taxon>Cyprinodontiformes</taxon>
        <taxon>Goodeidae</taxon>
        <taxon>Ataeniobius</taxon>
    </lineage>
</organism>
<dbReference type="PANTHER" id="PTHR21595">
    <property type="entry name" value="PATRONIN"/>
    <property type="match status" value="1"/>
</dbReference>
<comment type="caution">
    <text evidence="1">The sequence shown here is derived from an EMBL/GenBank/DDBJ whole genome shotgun (WGS) entry which is preliminary data.</text>
</comment>
<name>A0ABU7A792_9TELE</name>
<feature type="non-terminal residue" evidence="1">
    <location>
        <position position="1"/>
    </location>
</feature>
<protein>
    <submittedName>
        <fullName evidence="1">Calmodulin-regulated spectrin-associated protein 2</fullName>
    </submittedName>
</protein>
<reference evidence="1 2" key="1">
    <citation type="submission" date="2021-07" db="EMBL/GenBank/DDBJ databases">
        <authorList>
            <person name="Palmer J.M."/>
        </authorList>
    </citation>
    <scope>NUCLEOTIDE SEQUENCE [LARGE SCALE GENOMIC DNA]</scope>
    <source>
        <strain evidence="1 2">AT_MEX2019</strain>
        <tissue evidence="1">Muscle</tissue>
    </source>
</reference>
<dbReference type="Proteomes" id="UP001345963">
    <property type="component" value="Unassembled WGS sequence"/>
</dbReference>
<evidence type="ECO:0000313" key="2">
    <source>
        <dbReference type="Proteomes" id="UP001345963"/>
    </source>
</evidence>
<proteinExistence type="predicted"/>
<accession>A0ABU7A792</accession>
<dbReference type="InterPro" id="IPR032940">
    <property type="entry name" value="CAMSAP"/>
</dbReference>
<keyword evidence="2" id="KW-1185">Reference proteome</keyword>
<evidence type="ECO:0000313" key="1">
    <source>
        <dbReference type="EMBL" id="MED6233723.1"/>
    </source>
</evidence>
<dbReference type="PANTHER" id="PTHR21595:SF1">
    <property type="entry name" value="CALMODULIN-REGULATED SPECTRIN-ASSOCIATED PROTEIN 2"/>
    <property type="match status" value="1"/>
</dbReference>
<gene>
    <name evidence="1" type="primary">CAMSAP2_1</name>
    <name evidence="1" type="ORF">ATANTOWER_015670</name>
</gene>